<gene>
    <name evidence="2" type="ORF">F7D09_0943</name>
</gene>
<evidence type="ECO:0000313" key="3">
    <source>
        <dbReference type="Proteomes" id="UP000441772"/>
    </source>
</evidence>
<dbReference type="RefSeq" id="WP_152234292.1">
    <property type="nucleotide sequence ID" value="NZ_JBHSKZ010000019.1"/>
</dbReference>
<feature type="region of interest" description="Disordered" evidence="1">
    <location>
        <begin position="52"/>
        <end position="113"/>
    </location>
</feature>
<evidence type="ECO:0000256" key="1">
    <source>
        <dbReference type="SAM" id="MobiDB-lite"/>
    </source>
</evidence>
<dbReference type="EMBL" id="WBVT01000010">
    <property type="protein sequence ID" value="KAB7790574.1"/>
    <property type="molecule type" value="Genomic_DNA"/>
</dbReference>
<accession>A0A6I1GG11</accession>
<evidence type="ECO:0000313" key="2">
    <source>
        <dbReference type="EMBL" id="KAB7790574.1"/>
    </source>
</evidence>
<comment type="caution">
    <text evidence="2">The sequence shown here is derived from an EMBL/GenBank/DDBJ whole genome shotgun (WGS) entry which is preliminary data.</text>
</comment>
<proteinExistence type="predicted"/>
<name>A0A6I1GG11_9BIFI</name>
<sequence>MGKPRQDGKEAVKFWVDSSLKDELYRDIGRGRRFETLTELMIWLVEGYVNGQEEQEAPQRRERMPQGNPNGLESVMLDSPELVSSSGERPTGQVLRKPRRRMSFGEENGNEYR</sequence>
<protein>
    <submittedName>
        <fullName evidence="2">Uncharacterized protein</fullName>
    </submittedName>
</protein>
<keyword evidence="3" id="KW-1185">Reference proteome</keyword>
<reference evidence="2 3" key="1">
    <citation type="submission" date="2019-09" db="EMBL/GenBank/DDBJ databases">
        <title>Characterization of the phylogenetic diversity of two novel species belonging to the genus Bifidobacterium: Bifidobacterium cebidarum sp. nov. and Bifidobacterium leontopitheci sp. nov.</title>
        <authorList>
            <person name="Lugli G.A."/>
            <person name="Duranti S."/>
            <person name="Milani C."/>
            <person name="Turroni F."/>
            <person name="Ventura M."/>
        </authorList>
    </citation>
    <scope>NUCLEOTIDE SEQUENCE [LARGE SCALE GENOMIC DNA]</scope>
    <source>
        <strain evidence="2 3">LMG 31471</strain>
    </source>
</reference>
<dbReference type="AlphaFoldDB" id="A0A6I1GG11"/>
<organism evidence="2 3">
    <name type="scientific">Bifidobacterium leontopitheci</name>
    <dbReference type="NCBI Taxonomy" id="2650774"/>
    <lineage>
        <taxon>Bacteria</taxon>
        <taxon>Bacillati</taxon>
        <taxon>Actinomycetota</taxon>
        <taxon>Actinomycetes</taxon>
        <taxon>Bifidobacteriales</taxon>
        <taxon>Bifidobacteriaceae</taxon>
        <taxon>Bifidobacterium</taxon>
    </lineage>
</organism>
<dbReference type="Proteomes" id="UP000441772">
    <property type="component" value="Unassembled WGS sequence"/>
</dbReference>